<proteinExistence type="predicted"/>
<sequence>MELWTLVAALAAALASIVVARWEWFDRPQHGWNIHVSSDHGTDEAHPETGKKVYRRKRATFSVYAVGTAVVHTVKVTAPGSLHVGKPEKGEDVKEAAERRGLYRPTMSVGSKPIEFIVFFHDSGKTYIEITWIRLRPYQMFGERVDARALADGESPAWERWQWSWRSIRPRCCTGGRWWMIYPVRTKGRWVSAEYPSRIEIPETKLP</sequence>
<organism evidence="1">
    <name type="scientific">Streptomyces sp. FR1</name>
    <dbReference type="NCBI Taxonomy" id="349971"/>
    <lineage>
        <taxon>Bacteria</taxon>
        <taxon>Bacillati</taxon>
        <taxon>Actinomycetota</taxon>
        <taxon>Actinomycetes</taxon>
        <taxon>Kitasatosporales</taxon>
        <taxon>Streptomycetaceae</taxon>
        <taxon>Streptomyces</taxon>
    </lineage>
</organism>
<gene>
    <name evidence="1" type="ORF">pFRL2_100c</name>
</gene>
<dbReference type="EMBL" id="KF602047">
    <property type="protein sequence ID" value="AHE38775.1"/>
    <property type="molecule type" value="Genomic_DNA"/>
</dbReference>
<name>V9YZL6_9ACTN</name>
<keyword evidence="1" id="KW-0614">Plasmid</keyword>
<geneLocation type="plasmid" evidence="1">
    <name>pFRL2</name>
</geneLocation>
<accession>V9YZL6</accession>
<evidence type="ECO:0000313" key="1">
    <source>
        <dbReference type="EMBL" id="AHE38775.1"/>
    </source>
</evidence>
<reference evidence="1" key="1">
    <citation type="submission" date="2013-09" db="EMBL/GenBank/DDBJ databases">
        <title>Complete nucleotide sequence of Streptomyces linear plasmid pFRL2.</title>
        <authorList>
            <person name="Chen Z."/>
            <person name="Fang P."/>
            <person name="Qin Z."/>
        </authorList>
    </citation>
    <scope>NUCLEOTIDE SEQUENCE</scope>
    <source>
        <plasmid evidence="1">pFRL2</plasmid>
    </source>
</reference>
<protein>
    <submittedName>
        <fullName evidence="1">Uncharacterized protein</fullName>
    </submittedName>
</protein>
<dbReference type="RefSeq" id="WP_024126157.1">
    <property type="nucleotide sequence ID" value="NC_023282.1"/>
</dbReference>
<dbReference type="AlphaFoldDB" id="V9YZL6"/>